<evidence type="ECO:0000256" key="9">
    <source>
        <dbReference type="SAM" id="MobiDB-lite"/>
    </source>
</evidence>
<evidence type="ECO:0000256" key="5">
    <source>
        <dbReference type="ARBA" id="ARBA00022553"/>
    </source>
</evidence>
<feature type="region of interest" description="Disordered" evidence="9">
    <location>
        <begin position="1"/>
        <end position="37"/>
    </location>
</feature>
<keyword evidence="8" id="KW-0472">Membrane</keyword>
<reference evidence="11" key="2">
    <citation type="submission" date="2025-05" db="UniProtKB">
        <authorList>
            <consortium name="Ensembl"/>
        </authorList>
    </citation>
    <scope>IDENTIFICATION</scope>
</reference>
<dbReference type="GO" id="GO:0000132">
    <property type="term" value="P:establishment of mitotic spindle orientation"/>
    <property type="evidence" value="ECO:0007669"/>
    <property type="project" value="TreeGrafter"/>
</dbReference>
<dbReference type="Pfam" id="PF02188">
    <property type="entry name" value="GoLoco"/>
    <property type="match status" value="3"/>
</dbReference>
<feature type="compositionally biased region" description="Basic and acidic residues" evidence="9">
    <location>
        <begin position="155"/>
        <end position="167"/>
    </location>
</feature>
<evidence type="ECO:0000256" key="7">
    <source>
        <dbReference type="ARBA" id="ARBA00022803"/>
    </source>
</evidence>
<protein>
    <submittedName>
        <fullName evidence="11">G protein signaling modulator 1</fullName>
    </submittedName>
    <submittedName>
        <fullName evidence="10">G-protein-signaling modulator 1-like</fullName>
    </submittedName>
</protein>
<dbReference type="InterPro" id="IPR003109">
    <property type="entry name" value="GoLoco_motif"/>
</dbReference>
<dbReference type="GO" id="GO:0016020">
    <property type="term" value="C:membrane"/>
    <property type="evidence" value="ECO:0007669"/>
    <property type="project" value="UniProtKB-SubCell"/>
</dbReference>
<sequence length="167" mass="18779">MENRHGKHPPQPNGQPPEASSAAQSPERQSPLLTGATSLISLNQTEEFFDLIASSQSRRLDDQRASIEDRLGVTIAQNNVAHLCEACNPQEPSDEFFNMLIKYQSSRINDQRCSLPPAPDPDEDFFSLIQRVQAKRMDEQRVSFHPDEKDDMDSEPPKSKPSEEDSS</sequence>
<dbReference type="GO" id="GO:0005938">
    <property type="term" value="C:cell cortex"/>
    <property type="evidence" value="ECO:0007669"/>
    <property type="project" value="TreeGrafter"/>
</dbReference>
<reference evidence="10 13" key="1">
    <citation type="submission" date="2021-07" db="EMBL/GenBank/DDBJ databases">
        <authorList>
            <person name="Imarazene B."/>
            <person name="Zahm M."/>
            <person name="Klopp C."/>
            <person name="Cabau C."/>
            <person name="Beille S."/>
            <person name="Jouanno E."/>
            <person name="Castinel A."/>
            <person name="Lluch J."/>
            <person name="Gil L."/>
            <person name="Kuchtly C."/>
            <person name="Lopez Roques C."/>
            <person name="Donnadieu C."/>
            <person name="Parrinello H."/>
            <person name="Journot L."/>
            <person name="Du K."/>
            <person name="Schartl M."/>
            <person name="Retaux S."/>
            <person name="Guiguen Y."/>
        </authorList>
    </citation>
    <scope>NUCLEOTIDE SEQUENCE [LARGE SCALE GENOMIC DNA]</scope>
    <source>
        <strain evidence="10">Pach_M1</strain>
        <tissue evidence="10">Testis</tissue>
    </source>
</reference>
<dbReference type="PANTHER" id="PTHR45954:SF2">
    <property type="entry name" value="G-PROTEIN-SIGNALING MODULATOR 1"/>
    <property type="match status" value="1"/>
</dbReference>
<dbReference type="Ensembl" id="ENSAMXT00005009552.1">
    <property type="protein sequence ID" value="ENSAMXP00005008533.1"/>
    <property type="gene ID" value="ENSAMXG00005004964.1"/>
</dbReference>
<dbReference type="EMBL" id="JAICCE010000022">
    <property type="protein sequence ID" value="KAG9261906.1"/>
    <property type="molecule type" value="Genomic_DNA"/>
</dbReference>
<dbReference type="SMART" id="SM00390">
    <property type="entry name" value="GoLoco"/>
    <property type="match status" value="3"/>
</dbReference>
<evidence type="ECO:0000256" key="6">
    <source>
        <dbReference type="ARBA" id="ARBA00022737"/>
    </source>
</evidence>
<dbReference type="PANTHER" id="PTHR45954">
    <property type="entry name" value="LD33695P"/>
    <property type="match status" value="1"/>
</dbReference>
<keyword evidence="3" id="KW-1003">Cell membrane</keyword>
<dbReference type="AlphaFoldDB" id="A0A8B9HE72"/>
<feature type="region of interest" description="Disordered" evidence="9">
    <location>
        <begin position="136"/>
        <end position="167"/>
    </location>
</feature>
<dbReference type="Proteomes" id="UP000694621">
    <property type="component" value="Unplaced"/>
</dbReference>
<keyword evidence="4" id="KW-0963">Cytoplasm</keyword>
<evidence type="ECO:0000256" key="4">
    <source>
        <dbReference type="ARBA" id="ARBA00022490"/>
    </source>
</evidence>
<dbReference type="InterPro" id="IPR011990">
    <property type="entry name" value="TPR-like_helical_dom_sf"/>
</dbReference>
<keyword evidence="7" id="KW-0802">TPR repeat</keyword>
<comment type="subcellular location">
    <subcellularLocation>
        <location evidence="2">Cytoplasm</location>
    </subcellularLocation>
    <subcellularLocation>
        <location evidence="1">Membrane</location>
    </subcellularLocation>
</comment>
<evidence type="ECO:0000313" key="13">
    <source>
        <dbReference type="Proteomes" id="UP000752171"/>
    </source>
</evidence>
<evidence type="ECO:0000256" key="8">
    <source>
        <dbReference type="ARBA" id="ARBA00023136"/>
    </source>
</evidence>
<name>A0A8B9HE72_ASTMX</name>
<dbReference type="PROSITE" id="PS50877">
    <property type="entry name" value="GOLOCO"/>
    <property type="match status" value="3"/>
</dbReference>
<dbReference type="GO" id="GO:0005092">
    <property type="term" value="F:GDP-dissociation inhibitor activity"/>
    <property type="evidence" value="ECO:0007669"/>
    <property type="project" value="TreeGrafter"/>
</dbReference>
<feature type="compositionally biased region" description="Basic and acidic residues" evidence="9">
    <location>
        <begin position="136"/>
        <end position="148"/>
    </location>
</feature>
<evidence type="ECO:0000313" key="12">
    <source>
        <dbReference type="Proteomes" id="UP000694621"/>
    </source>
</evidence>
<dbReference type="GO" id="GO:0001965">
    <property type="term" value="F:G-protein alpha-subunit binding"/>
    <property type="evidence" value="ECO:0007669"/>
    <property type="project" value="TreeGrafter"/>
</dbReference>
<proteinExistence type="predicted"/>
<evidence type="ECO:0000313" key="11">
    <source>
        <dbReference type="Ensembl" id="ENSAMXP00005008533.1"/>
    </source>
</evidence>
<gene>
    <name evidence="10" type="primary">GPSM1</name>
    <name evidence="10" type="ORF">AMEX_G25520</name>
</gene>
<dbReference type="Proteomes" id="UP000752171">
    <property type="component" value="Unassembled WGS sequence"/>
</dbReference>
<evidence type="ECO:0000256" key="2">
    <source>
        <dbReference type="ARBA" id="ARBA00004496"/>
    </source>
</evidence>
<organism evidence="11 12">
    <name type="scientific">Astyanax mexicanus</name>
    <name type="common">Blind cave fish</name>
    <name type="synonym">Astyanax fasciatus mexicanus</name>
    <dbReference type="NCBI Taxonomy" id="7994"/>
    <lineage>
        <taxon>Eukaryota</taxon>
        <taxon>Metazoa</taxon>
        <taxon>Chordata</taxon>
        <taxon>Craniata</taxon>
        <taxon>Vertebrata</taxon>
        <taxon>Euteleostomi</taxon>
        <taxon>Actinopterygii</taxon>
        <taxon>Neopterygii</taxon>
        <taxon>Teleostei</taxon>
        <taxon>Ostariophysi</taxon>
        <taxon>Characiformes</taxon>
        <taxon>Characoidei</taxon>
        <taxon>Acestrorhamphidae</taxon>
        <taxon>Acestrorhamphinae</taxon>
        <taxon>Astyanax</taxon>
    </lineage>
</organism>
<evidence type="ECO:0000256" key="3">
    <source>
        <dbReference type="ARBA" id="ARBA00022475"/>
    </source>
</evidence>
<dbReference type="InterPro" id="IPR052386">
    <property type="entry name" value="GPSM"/>
</dbReference>
<keyword evidence="6" id="KW-0677">Repeat</keyword>
<accession>A0A8B9HE72</accession>
<dbReference type="Gene3D" id="1.25.40.10">
    <property type="entry name" value="Tetratricopeptide repeat domain"/>
    <property type="match status" value="2"/>
</dbReference>
<evidence type="ECO:0000256" key="1">
    <source>
        <dbReference type="ARBA" id="ARBA00004370"/>
    </source>
</evidence>
<feature type="compositionally biased region" description="Polar residues" evidence="9">
    <location>
        <begin position="21"/>
        <end position="37"/>
    </location>
</feature>
<evidence type="ECO:0000313" key="10">
    <source>
        <dbReference type="EMBL" id="KAG9261906.1"/>
    </source>
</evidence>
<dbReference type="OrthoDB" id="286233at2759"/>
<keyword evidence="5" id="KW-0597">Phosphoprotein</keyword>